<dbReference type="EMBL" id="JBJQND010000013">
    <property type="protein sequence ID" value="KAL3856769.1"/>
    <property type="molecule type" value="Genomic_DNA"/>
</dbReference>
<evidence type="ECO:0000256" key="3">
    <source>
        <dbReference type="ARBA" id="ARBA00022989"/>
    </source>
</evidence>
<evidence type="ECO:0000313" key="7">
    <source>
        <dbReference type="EMBL" id="KAL3856769.1"/>
    </source>
</evidence>
<keyword evidence="8" id="KW-1185">Reference proteome</keyword>
<protein>
    <recommendedName>
        <fullName evidence="6">G-protein coupled receptors family 1 profile domain-containing protein</fullName>
    </recommendedName>
</protein>
<dbReference type="SUPFAM" id="SSF81321">
    <property type="entry name" value="Family A G protein-coupled receptor-like"/>
    <property type="match status" value="1"/>
</dbReference>
<evidence type="ECO:0000259" key="6">
    <source>
        <dbReference type="PROSITE" id="PS50262"/>
    </source>
</evidence>
<dbReference type="PROSITE" id="PS50262">
    <property type="entry name" value="G_PROTEIN_RECEP_F1_2"/>
    <property type="match status" value="1"/>
</dbReference>
<keyword evidence="4 5" id="KW-0472">Membrane</keyword>
<keyword evidence="3 5" id="KW-1133">Transmembrane helix</keyword>
<evidence type="ECO:0000256" key="1">
    <source>
        <dbReference type="ARBA" id="ARBA00004370"/>
    </source>
</evidence>
<feature type="domain" description="G-protein coupled receptors family 1 profile" evidence="6">
    <location>
        <begin position="60"/>
        <end position="307"/>
    </location>
</feature>
<feature type="transmembrane region" description="Helical" evidence="5">
    <location>
        <begin position="54"/>
        <end position="75"/>
    </location>
</feature>
<keyword evidence="2 5" id="KW-0812">Transmembrane</keyword>
<comment type="caution">
    <text evidence="7">The sequence shown here is derived from an EMBL/GenBank/DDBJ whole genome shotgun (WGS) entry which is preliminary data.</text>
</comment>
<dbReference type="GO" id="GO:0016020">
    <property type="term" value="C:membrane"/>
    <property type="evidence" value="ECO:0007669"/>
    <property type="project" value="UniProtKB-SubCell"/>
</dbReference>
<name>A0ABD3V585_SINWO</name>
<evidence type="ECO:0000256" key="4">
    <source>
        <dbReference type="ARBA" id="ARBA00023136"/>
    </source>
</evidence>
<dbReference type="Proteomes" id="UP001634394">
    <property type="component" value="Unassembled WGS sequence"/>
</dbReference>
<sequence length="342" mass="39959">METPFYETVTNYSDTYNVSDENYYNYSSESIPENYLKWIQEEDELVRRRAIFRVMYLVLGGMMVLLHIALMSWILSRHDQRKLFVNWLYLHMSILHTIIGLCVCPFFSQLTTKAGAGLPTILCKIAWFISDIMDYLSLISILVIGVHHCLEFRSPSMLEGVSRTFLAVVMIGIPWVVVFLLTLVMRLMMTVEMFGECYVVEDYNTKLVWIILSKGIPFSLLFLCFLFIVYRYCKAVNSFEHMQKDVRSRTIFSCLAISFCLIFRVPSVFFIPPLAYPCTLGRPTCETLDMSLDQLRLLGIAIIPLAYFTPNRSKVCYKHLRRKFCYAVKKKKTERHETIELQ</sequence>
<proteinExistence type="predicted"/>
<feature type="transmembrane region" description="Helical" evidence="5">
    <location>
        <begin position="87"/>
        <end position="107"/>
    </location>
</feature>
<dbReference type="EMBL" id="JBJQND010000013">
    <property type="protein sequence ID" value="KAL3856770.1"/>
    <property type="molecule type" value="Genomic_DNA"/>
</dbReference>
<gene>
    <name evidence="7" type="ORF">ACJMK2_011489</name>
</gene>
<dbReference type="InterPro" id="IPR017452">
    <property type="entry name" value="GPCR_Rhodpsn_7TM"/>
</dbReference>
<feature type="transmembrane region" description="Helical" evidence="5">
    <location>
        <begin position="295"/>
        <end position="313"/>
    </location>
</feature>
<feature type="transmembrane region" description="Helical" evidence="5">
    <location>
        <begin position="251"/>
        <end position="275"/>
    </location>
</feature>
<dbReference type="CDD" id="cd00637">
    <property type="entry name" value="7tm_classA_rhodopsin-like"/>
    <property type="match status" value="1"/>
</dbReference>
<comment type="subcellular location">
    <subcellularLocation>
        <location evidence="1">Membrane</location>
    </subcellularLocation>
</comment>
<evidence type="ECO:0000256" key="5">
    <source>
        <dbReference type="SAM" id="Phobius"/>
    </source>
</evidence>
<feature type="transmembrane region" description="Helical" evidence="5">
    <location>
        <begin position="207"/>
        <end position="230"/>
    </location>
</feature>
<feature type="transmembrane region" description="Helical" evidence="5">
    <location>
        <begin position="164"/>
        <end position="187"/>
    </location>
</feature>
<reference evidence="7 8" key="1">
    <citation type="submission" date="2024-11" db="EMBL/GenBank/DDBJ databases">
        <title>Chromosome-level genome assembly of the freshwater bivalve Anodonta woodiana.</title>
        <authorList>
            <person name="Chen X."/>
        </authorList>
    </citation>
    <scope>NUCLEOTIDE SEQUENCE [LARGE SCALE GENOMIC DNA]</scope>
    <source>
        <strain evidence="7">MN2024</strain>
        <tissue evidence="7">Gills</tissue>
    </source>
</reference>
<accession>A0ABD3V585</accession>
<evidence type="ECO:0000313" key="8">
    <source>
        <dbReference type="Proteomes" id="UP001634394"/>
    </source>
</evidence>
<dbReference type="Gene3D" id="1.20.1070.10">
    <property type="entry name" value="Rhodopsin 7-helix transmembrane proteins"/>
    <property type="match status" value="1"/>
</dbReference>
<dbReference type="AlphaFoldDB" id="A0ABD3V585"/>
<organism evidence="7 8">
    <name type="scientific">Sinanodonta woodiana</name>
    <name type="common">Chinese pond mussel</name>
    <name type="synonym">Anodonta woodiana</name>
    <dbReference type="NCBI Taxonomy" id="1069815"/>
    <lineage>
        <taxon>Eukaryota</taxon>
        <taxon>Metazoa</taxon>
        <taxon>Spiralia</taxon>
        <taxon>Lophotrochozoa</taxon>
        <taxon>Mollusca</taxon>
        <taxon>Bivalvia</taxon>
        <taxon>Autobranchia</taxon>
        <taxon>Heteroconchia</taxon>
        <taxon>Palaeoheterodonta</taxon>
        <taxon>Unionida</taxon>
        <taxon>Unionoidea</taxon>
        <taxon>Unionidae</taxon>
        <taxon>Unioninae</taxon>
        <taxon>Sinanodonta</taxon>
    </lineage>
</organism>
<evidence type="ECO:0000256" key="2">
    <source>
        <dbReference type="ARBA" id="ARBA00022692"/>
    </source>
</evidence>